<dbReference type="InterPro" id="IPR005881">
    <property type="entry name" value="Ser_O-AcTrfase"/>
</dbReference>
<dbReference type="PATRIC" id="fig|1300222.3.peg.4856"/>
<dbReference type="InterPro" id="IPR053376">
    <property type="entry name" value="Serine_acetyltransferase"/>
</dbReference>
<dbReference type="InterPro" id="IPR042122">
    <property type="entry name" value="Ser_AcTrfase_N_sf"/>
</dbReference>
<comment type="caution">
    <text evidence="16">The sequence shown here is derived from an EMBL/GenBank/DDBJ whole genome shotgun (WGS) entry which is preliminary data.</text>
</comment>
<organism evidence="16 17">
    <name type="scientific">Brevibacillus borstelensis AK1</name>
    <dbReference type="NCBI Taxonomy" id="1300222"/>
    <lineage>
        <taxon>Bacteria</taxon>
        <taxon>Bacillati</taxon>
        <taxon>Bacillota</taxon>
        <taxon>Bacilli</taxon>
        <taxon>Bacillales</taxon>
        <taxon>Paenibacillaceae</taxon>
        <taxon>Brevibacillus</taxon>
    </lineage>
</organism>
<evidence type="ECO:0000256" key="14">
    <source>
        <dbReference type="SAM" id="Coils"/>
    </source>
</evidence>
<keyword evidence="14" id="KW-0175">Coiled coil</keyword>
<evidence type="ECO:0000256" key="1">
    <source>
        <dbReference type="ARBA" id="ARBA00004496"/>
    </source>
</evidence>
<evidence type="ECO:0000256" key="12">
    <source>
        <dbReference type="ARBA" id="ARBA00049486"/>
    </source>
</evidence>
<dbReference type="FunFam" id="1.10.3130.10:FF:000002">
    <property type="entry name" value="Serine acetyltransferase"/>
    <property type="match status" value="1"/>
</dbReference>
<keyword evidence="9" id="KW-0677">Repeat</keyword>
<dbReference type="Pfam" id="PF06426">
    <property type="entry name" value="SATase_N"/>
    <property type="match status" value="1"/>
</dbReference>
<sequence>MLSQMRDDIQAVFERDPAARSTFEVVLTYSGLHAIWGHRIAHKCWKAGWFTLARAISQFFRFITGIEIHPGAKIGNRLFIDHGMGVVIGETCEIGDNVTIYQGVTLGGTGKEKGKRHPTVGNNVIIASGAKVLGSFKIGDNSKIGAGSVVLQEVPPNSTVVGIPGRIRIQDGKKVTNDLDHVNLPDPVADMIRTMQQEIEQLRKEVSALREDKKDNEHSVH</sequence>
<evidence type="ECO:0000256" key="6">
    <source>
        <dbReference type="ARBA" id="ARBA00022490"/>
    </source>
</evidence>
<evidence type="ECO:0000256" key="2">
    <source>
        <dbReference type="ARBA" id="ARBA00004876"/>
    </source>
</evidence>
<evidence type="ECO:0000256" key="5">
    <source>
        <dbReference type="ARBA" id="ARBA00018522"/>
    </source>
</evidence>
<dbReference type="SUPFAM" id="SSF51161">
    <property type="entry name" value="Trimeric LpxA-like enzymes"/>
    <property type="match status" value="1"/>
</dbReference>
<dbReference type="Gene3D" id="2.160.10.10">
    <property type="entry name" value="Hexapeptide repeat proteins"/>
    <property type="match status" value="1"/>
</dbReference>
<evidence type="ECO:0000256" key="9">
    <source>
        <dbReference type="ARBA" id="ARBA00022737"/>
    </source>
</evidence>
<comment type="catalytic activity">
    <reaction evidence="12 13">
        <text>L-serine + acetyl-CoA = O-acetyl-L-serine + CoA</text>
        <dbReference type="Rhea" id="RHEA:24560"/>
        <dbReference type="ChEBI" id="CHEBI:33384"/>
        <dbReference type="ChEBI" id="CHEBI:57287"/>
        <dbReference type="ChEBI" id="CHEBI:57288"/>
        <dbReference type="ChEBI" id="CHEBI:58340"/>
        <dbReference type="EC" id="2.3.1.30"/>
    </reaction>
</comment>
<comment type="similarity">
    <text evidence="3 13">Belongs to the transferase hexapeptide repeat family.</text>
</comment>
<keyword evidence="7" id="KW-0028">Amino-acid biosynthesis</keyword>
<keyword evidence="6" id="KW-0963">Cytoplasm</keyword>
<keyword evidence="11 13" id="KW-0012">Acyltransferase</keyword>
<dbReference type="Pfam" id="PF00132">
    <property type="entry name" value="Hexapep"/>
    <property type="match status" value="1"/>
</dbReference>
<comment type="subcellular location">
    <subcellularLocation>
        <location evidence="1">Cytoplasm</location>
    </subcellularLocation>
</comment>
<evidence type="ECO:0000256" key="4">
    <source>
        <dbReference type="ARBA" id="ARBA00013266"/>
    </source>
</evidence>
<protein>
    <recommendedName>
        <fullName evidence="5 13">Serine acetyltransferase</fullName>
        <ecNumber evidence="4 13">2.3.1.30</ecNumber>
    </recommendedName>
</protein>
<evidence type="ECO:0000256" key="3">
    <source>
        <dbReference type="ARBA" id="ARBA00007274"/>
    </source>
</evidence>
<feature type="domain" description="Serine acetyltransferase N-terminal" evidence="15">
    <location>
        <begin position="3"/>
        <end position="35"/>
    </location>
</feature>
<dbReference type="GO" id="GO:0009001">
    <property type="term" value="F:serine O-acetyltransferase activity"/>
    <property type="evidence" value="ECO:0007669"/>
    <property type="project" value="UniProtKB-EC"/>
</dbReference>
<dbReference type="InterPro" id="IPR045304">
    <property type="entry name" value="LbH_SAT"/>
</dbReference>
<evidence type="ECO:0000256" key="7">
    <source>
        <dbReference type="ARBA" id="ARBA00022605"/>
    </source>
</evidence>
<keyword evidence="10" id="KW-0198">Cysteine biosynthesis</keyword>
<name>M8E4F5_9BACL</name>
<reference evidence="16 17" key="1">
    <citation type="submission" date="2013-03" db="EMBL/GenBank/DDBJ databases">
        <title>Assembly of a new bacterial strain Brevibacillus borstelensis AK1.</title>
        <authorList>
            <person name="Rajan I."/>
            <person name="PoliReddy D."/>
            <person name="Sugumar T."/>
            <person name="Rathinam K."/>
            <person name="Alqarawi S."/>
            <person name="Khalil A.B."/>
            <person name="Sivakumar N."/>
        </authorList>
    </citation>
    <scope>NUCLEOTIDE SEQUENCE [LARGE SCALE GENOMIC DNA]</scope>
    <source>
        <strain evidence="16 17">AK1</strain>
    </source>
</reference>
<dbReference type="GeneID" id="89502315"/>
<accession>M8E4F5</accession>
<dbReference type="EMBL" id="APBN01000017">
    <property type="protein sequence ID" value="EMT50360.1"/>
    <property type="molecule type" value="Genomic_DNA"/>
</dbReference>
<dbReference type="NCBIfam" id="TIGR01172">
    <property type="entry name" value="cysE"/>
    <property type="match status" value="1"/>
</dbReference>
<evidence type="ECO:0000313" key="17">
    <source>
        <dbReference type="Proteomes" id="UP000012081"/>
    </source>
</evidence>
<dbReference type="FunFam" id="2.160.10.10:FF:000007">
    <property type="entry name" value="Serine acetyltransferase"/>
    <property type="match status" value="1"/>
</dbReference>
<feature type="coiled-coil region" evidence="14">
    <location>
        <begin position="192"/>
        <end position="219"/>
    </location>
</feature>
<dbReference type="GO" id="GO:0005737">
    <property type="term" value="C:cytoplasm"/>
    <property type="evidence" value="ECO:0007669"/>
    <property type="project" value="UniProtKB-SubCell"/>
</dbReference>
<evidence type="ECO:0000313" key="16">
    <source>
        <dbReference type="EMBL" id="EMT50360.1"/>
    </source>
</evidence>
<comment type="pathway">
    <text evidence="2">Amino-acid biosynthesis; L-cysteine biosynthesis; L-cysteine from L-serine: step 1/2.</text>
</comment>
<evidence type="ECO:0000256" key="8">
    <source>
        <dbReference type="ARBA" id="ARBA00022679"/>
    </source>
</evidence>
<dbReference type="UniPathway" id="UPA00136">
    <property type="reaction ID" value="UER00199"/>
</dbReference>
<dbReference type="InterPro" id="IPR011004">
    <property type="entry name" value="Trimer_LpxA-like_sf"/>
</dbReference>
<dbReference type="STRING" id="1300222.I532_23112"/>
<dbReference type="PANTHER" id="PTHR42811">
    <property type="entry name" value="SERINE ACETYLTRANSFERASE"/>
    <property type="match status" value="1"/>
</dbReference>
<dbReference type="RefSeq" id="WP_003392031.1">
    <property type="nucleotide sequence ID" value="NZ_APBN01000017.1"/>
</dbReference>
<dbReference type="EC" id="2.3.1.30" evidence="4 13"/>
<dbReference type="Proteomes" id="UP000012081">
    <property type="component" value="Unassembled WGS sequence"/>
</dbReference>
<dbReference type="Gene3D" id="1.10.3130.10">
    <property type="entry name" value="serine acetyltransferase, domain 1"/>
    <property type="match status" value="1"/>
</dbReference>
<keyword evidence="17" id="KW-1185">Reference proteome</keyword>
<evidence type="ECO:0000259" key="15">
    <source>
        <dbReference type="Pfam" id="PF06426"/>
    </source>
</evidence>
<dbReference type="InterPro" id="IPR010493">
    <property type="entry name" value="Ser_AcTrfase_N"/>
</dbReference>
<dbReference type="PIRSF" id="PIRSF000441">
    <property type="entry name" value="CysE"/>
    <property type="match status" value="1"/>
</dbReference>
<dbReference type="OrthoDB" id="9801456at2"/>
<evidence type="ECO:0000256" key="11">
    <source>
        <dbReference type="ARBA" id="ARBA00023315"/>
    </source>
</evidence>
<gene>
    <name evidence="16" type="ORF">I532_23112</name>
</gene>
<dbReference type="CDD" id="cd03354">
    <property type="entry name" value="LbH_SAT"/>
    <property type="match status" value="1"/>
</dbReference>
<keyword evidence="8 13" id="KW-0808">Transferase</keyword>
<evidence type="ECO:0000256" key="10">
    <source>
        <dbReference type="ARBA" id="ARBA00023192"/>
    </source>
</evidence>
<dbReference type="AlphaFoldDB" id="M8E4F5"/>
<dbReference type="InterPro" id="IPR001451">
    <property type="entry name" value="Hexapep"/>
</dbReference>
<evidence type="ECO:0000256" key="13">
    <source>
        <dbReference type="PIRNR" id="PIRNR000441"/>
    </source>
</evidence>
<dbReference type="GO" id="GO:0006535">
    <property type="term" value="P:cysteine biosynthetic process from serine"/>
    <property type="evidence" value="ECO:0007669"/>
    <property type="project" value="InterPro"/>
</dbReference>
<dbReference type="NCBIfam" id="NF041874">
    <property type="entry name" value="EPS_EpsC"/>
    <property type="match status" value="1"/>
</dbReference>
<proteinExistence type="inferred from homology"/>